<feature type="transmembrane region" description="Helical" evidence="5">
    <location>
        <begin position="12"/>
        <end position="32"/>
    </location>
</feature>
<accession>A0A1V8RNK9</accession>
<evidence type="ECO:0008006" key="8">
    <source>
        <dbReference type="Google" id="ProtNLM"/>
    </source>
</evidence>
<dbReference type="Gene3D" id="1.20.120.1630">
    <property type="match status" value="1"/>
</dbReference>
<dbReference type="RefSeq" id="WP_080920694.1">
    <property type="nucleotide sequence ID" value="NZ_MDET01000028.1"/>
</dbReference>
<keyword evidence="3 5" id="KW-1133">Transmembrane helix</keyword>
<proteinExistence type="predicted"/>
<dbReference type="InterPro" id="IPR007318">
    <property type="entry name" value="Phopholipid_MeTrfase"/>
</dbReference>
<dbReference type="AlphaFoldDB" id="A0A1V8RNK9"/>
<evidence type="ECO:0000256" key="5">
    <source>
        <dbReference type="SAM" id="Phobius"/>
    </source>
</evidence>
<evidence type="ECO:0000256" key="1">
    <source>
        <dbReference type="ARBA" id="ARBA00004127"/>
    </source>
</evidence>
<evidence type="ECO:0000256" key="4">
    <source>
        <dbReference type="ARBA" id="ARBA00023136"/>
    </source>
</evidence>
<dbReference type="GO" id="GO:0012505">
    <property type="term" value="C:endomembrane system"/>
    <property type="evidence" value="ECO:0007669"/>
    <property type="project" value="UniProtKB-SubCell"/>
</dbReference>
<organism evidence="6 7">
    <name type="scientific">Manganibacter manganicus</name>
    <dbReference type="NCBI Taxonomy" id="1873176"/>
    <lineage>
        <taxon>Bacteria</taxon>
        <taxon>Pseudomonadati</taxon>
        <taxon>Pseudomonadota</taxon>
        <taxon>Alphaproteobacteria</taxon>
        <taxon>Hyphomicrobiales</taxon>
        <taxon>Phyllobacteriaceae</taxon>
        <taxon>Manganibacter</taxon>
    </lineage>
</organism>
<dbReference type="Pfam" id="PF04191">
    <property type="entry name" value="PEMT"/>
    <property type="match status" value="1"/>
</dbReference>
<reference evidence="6 7" key="1">
    <citation type="journal article" date="2016" name="Int. J. Syst. Evol. Microbiol.">
        <title>Pseudaminobacter manganicus sp. nov., isolated from sludge of a manganese mine.</title>
        <authorList>
            <person name="Li J."/>
            <person name="Huang J."/>
            <person name="Liao S."/>
            <person name="Wang G."/>
        </authorList>
    </citation>
    <scope>NUCLEOTIDE SEQUENCE [LARGE SCALE GENOMIC DNA]</scope>
    <source>
        <strain evidence="6 7">JH-7</strain>
    </source>
</reference>
<comment type="caution">
    <text evidence="6">The sequence shown here is derived from an EMBL/GenBank/DDBJ whole genome shotgun (WGS) entry which is preliminary data.</text>
</comment>
<evidence type="ECO:0000256" key="3">
    <source>
        <dbReference type="ARBA" id="ARBA00022989"/>
    </source>
</evidence>
<keyword evidence="7" id="KW-1185">Reference proteome</keyword>
<evidence type="ECO:0000256" key="2">
    <source>
        <dbReference type="ARBA" id="ARBA00022692"/>
    </source>
</evidence>
<dbReference type="PANTHER" id="PTHR12714:SF9">
    <property type="entry name" value="PROTEIN-S-ISOPRENYLCYSTEINE O-METHYLTRANSFERASE"/>
    <property type="match status" value="1"/>
</dbReference>
<dbReference type="STRING" id="1873176.BFN67_21640"/>
<keyword evidence="2 5" id="KW-0812">Transmembrane</keyword>
<feature type="transmembrane region" description="Helical" evidence="5">
    <location>
        <begin position="87"/>
        <end position="119"/>
    </location>
</feature>
<name>A0A1V8RNK9_9HYPH</name>
<comment type="subcellular location">
    <subcellularLocation>
        <location evidence="1">Endomembrane system</location>
        <topology evidence="1">Multi-pass membrane protein</topology>
    </subcellularLocation>
</comment>
<gene>
    <name evidence="6" type="ORF">BFN67_21640</name>
</gene>
<keyword evidence="4 5" id="KW-0472">Membrane</keyword>
<dbReference type="EMBL" id="MDET01000028">
    <property type="protein sequence ID" value="OQM74539.1"/>
    <property type="molecule type" value="Genomic_DNA"/>
</dbReference>
<dbReference type="OrthoDB" id="7210610at2"/>
<feature type="transmembrane region" description="Helical" evidence="5">
    <location>
        <begin position="44"/>
        <end position="67"/>
    </location>
</feature>
<dbReference type="PANTHER" id="PTHR12714">
    <property type="entry name" value="PROTEIN-S ISOPRENYLCYSTEINE O-METHYLTRANSFERASE"/>
    <property type="match status" value="1"/>
</dbReference>
<protein>
    <recommendedName>
        <fullName evidence="8">Isoprenylcysteine carboxyl methyltransferase</fullName>
    </recommendedName>
</protein>
<evidence type="ECO:0000313" key="7">
    <source>
        <dbReference type="Proteomes" id="UP000191905"/>
    </source>
</evidence>
<evidence type="ECO:0000313" key="6">
    <source>
        <dbReference type="EMBL" id="OQM74539.1"/>
    </source>
</evidence>
<dbReference type="Proteomes" id="UP000191905">
    <property type="component" value="Unassembled WGS sequence"/>
</dbReference>
<dbReference type="GO" id="GO:0016740">
    <property type="term" value="F:transferase activity"/>
    <property type="evidence" value="ECO:0007669"/>
    <property type="project" value="UniProtKB-ARBA"/>
</dbReference>
<sequence length="204" mass="22837">MVTALTLGRFQFLRRVLLGILIFLAFMFLLFVRSGGSQEGHDLVEAFGLGLIVIGIVGRMWCTLYIGGRKSAEIVEFGPYSITRNPLYVFSSVAAAGVGAQTGSLIVTASFFVACAGAFHFVIRREERFLEETFGDIYRAYCSRVPRFWPSPRLYRDQATLTVSTSRIYSTFGDGLIFFVAKPAFEIVEYFQNVGAIPVLFRLY</sequence>